<reference evidence="1" key="2">
    <citation type="submission" date="2021-08" db="EMBL/GenBank/DDBJ databases">
        <authorList>
            <person name="Tani A."/>
            <person name="Ola A."/>
            <person name="Ogura Y."/>
            <person name="Katsura K."/>
            <person name="Hayashi T."/>
        </authorList>
    </citation>
    <scope>NUCLEOTIDE SEQUENCE</scope>
    <source>
        <strain evidence="1">DSM 23674</strain>
    </source>
</reference>
<organism evidence="1 2">
    <name type="scientific">Methylobacterium thuringiense</name>
    <dbReference type="NCBI Taxonomy" id="1003091"/>
    <lineage>
        <taxon>Bacteria</taxon>
        <taxon>Pseudomonadati</taxon>
        <taxon>Pseudomonadota</taxon>
        <taxon>Alphaproteobacteria</taxon>
        <taxon>Hyphomicrobiales</taxon>
        <taxon>Methylobacteriaceae</taxon>
        <taxon>Methylobacterium</taxon>
    </lineage>
</organism>
<accession>A0ABQ4TSP8</accession>
<dbReference type="Proteomes" id="UP001055101">
    <property type="component" value="Unassembled WGS sequence"/>
</dbReference>
<name>A0ABQ4TSP8_9HYPH</name>
<comment type="caution">
    <text evidence="1">The sequence shown here is derived from an EMBL/GenBank/DDBJ whole genome shotgun (WGS) entry which is preliminary data.</text>
</comment>
<dbReference type="RefSeq" id="WP_147815999.1">
    <property type="nucleotide sequence ID" value="NZ_BPRA01000025.1"/>
</dbReference>
<keyword evidence="2" id="KW-1185">Reference proteome</keyword>
<evidence type="ECO:0000313" key="1">
    <source>
        <dbReference type="EMBL" id="GJE57678.1"/>
    </source>
</evidence>
<proteinExistence type="predicted"/>
<sequence length="96" mass="10732">MASDPDLDPAITRLVALAEAAALAKGSAERLQDVSPEDWQRVLDRVAAQAQRDGVPLPEGWKQILVRHRDRERLRSDTDDVRLAEQGEVFSREDDA</sequence>
<dbReference type="EMBL" id="BPRA01000025">
    <property type="protein sequence ID" value="GJE57678.1"/>
    <property type="molecule type" value="Genomic_DNA"/>
</dbReference>
<evidence type="ECO:0000313" key="2">
    <source>
        <dbReference type="Proteomes" id="UP001055101"/>
    </source>
</evidence>
<evidence type="ECO:0008006" key="3">
    <source>
        <dbReference type="Google" id="ProtNLM"/>
    </source>
</evidence>
<protein>
    <recommendedName>
        <fullName evidence="3">DUF3253 domain-containing protein</fullName>
    </recommendedName>
</protein>
<reference evidence="1" key="1">
    <citation type="journal article" date="2021" name="Front. Microbiol.">
        <title>Comprehensive Comparative Genomics and Phenotyping of Methylobacterium Species.</title>
        <authorList>
            <person name="Alessa O."/>
            <person name="Ogura Y."/>
            <person name="Fujitani Y."/>
            <person name="Takami H."/>
            <person name="Hayashi T."/>
            <person name="Sahin N."/>
            <person name="Tani A."/>
        </authorList>
    </citation>
    <scope>NUCLEOTIDE SEQUENCE</scope>
    <source>
        <strain evidence="1">DSM 23674</strain>
    </source>
</reference>
<gene>
    <name evidence="1" type="ORF">EKPJFOCH_4196</name>
</gene>